<name>A0A9D3UF25_9ROSI</name>
<accession>A0A9D3UF25</accession>
<protein>
    <submittedName>
        <fullName evidence="1">Uncharacterized protein</fullName>
    </submittedName>
</protein>
<evidence type="ECO:0000313" key="2">
    <source>
        <dbReference type="Proteomes" id="UP000828251"/>
    </source>
</evidence>
<dbReference type="AlphaFoldDB" id="A0A9D3UF25"/>
<comment type="caution">
    <text evidence="1">The sequence shown here is derived from an EMBL/GenBank/DDBJ whole genome shotgun (WGS) entry which is preliminary data.</text>
</comment>
<reference evidence="1 2" key="1">
    <citation type="journal article" date="2021" name="Plant Biotechnol. J.">
        <title>Multi-omics assisted identification of the key and species-specific regulatory components of drought-tolerant mechanisms in Gossypium stocksii.</title>
        <authorList>
            <person name="Yu D."/>
            <person name="Ke L."/>
            <person name="Zhang D."/>
            <person name="Wu Y."/>
            <person name="Sun Y."/>
            <person name="Mei J."/>
            <person name="Sun J."/>
            <person name="Sun Y."/>
        </authorList>
    </citation>
    <scope>NUCLEOTIDE SEQUENCE [LARGE SCALE GENOMIC DNA]</scope>
    <source>
        <strain evidence="2">cv. E1</strain>
        <tissue evidence="1">Leaf</tissue>
    </source>
</reference>
<evidence type="ECO:0000313" key="1">
    <source>
        <dbReference type="EMBL" id="KAH1039471.1"/>
    </source>
</evidence>
<dbReference type="EMBL" id="JAIQCV010000012">
    <property type="protein sequence ID" value="KAH1039471.1"/>
    <property type="molecule type" value="Genomic_DNA"/>
</dbReference>
<organism evidence="1 2">
    <name type="scientific">Gossypium stocksii</name>
    <dbReference type="NCBI Taxonomy" id="47602"/>
    <lineage>
        <taxon>Eukaryota</taxon>
        <taxon>Viridiplantae</taxon>
        <taxon>Streptophyta</taxon>
        <taxon>Embryophyta</taxon>
        <taxon>Tracheophyta</taxon>
        <taxon>Spermatophyta</taxon>
        <taxon>Magnoliopsida</taxon>
        <taxon>eudicotyledons</taxon>
        <taxon>Gunneridae</taxon>
        <taxon>Pentapetalae</taxon>
        <taxon>rosids</taxon>
        <taxon>malvids</taxon>
        <taxon>Malvales</taxon>
        <taxon>Malvaceae</taxon>
        <taxon>Malvoideae</taxon>
        <taxon>Gossypium</taxon>
    </lineage>
</organism>
<proteinExistence type="predicted"/>
<keyword evidence="2" id="KW-1185">Reference proteome</keyword>
<gene>
    <name evidence="1" type="ORF">J1N35_041214</name>
</gene>
<dbReference type="Proteomes" id="UP000828251">
    <property type="component" value="Unassembled WGS sequence"/>
</dbReference>
<sequence>MFNTEDTFWGMVATSSGWQSTCHFGRSDMYMRKDDVLHKKPTVEGTSNMADVGGSENKYGLKVALFSKLKSIPIELEDGEGLKMKKKKRMGWSLQNEHIGGLAMQVLLMIQVNWKWAWSFLVKILAAVKR</sequence>